<name>A0A9E2W4R6_9BACT</name>
<keyword evidence="4" id="KW-1185">Reference proteome</keyword>
<reference evidence="3" key="1">
    <citation type="submission" date="2021-06" db="EMBL/GenBank/DDBJ databases">
        <authorList>
            <person name="Huq M.A."/>
        </authorList>
    </citation>
    <scope>NUCLEOTIDE SEQUENCE</scope>
    <source>
        <strain evidence="3">MAH-26</strain>
    </source>
</reference>
<dbReference type="InterPro" id="IPR014048">
    <property type="entry name" value="MethylDNA_cys_MeTrfase_DNA-bd"/>
</dbReference>
<dbReference type="GO" id="GO:0006281">
    <property type="term" value="P:DNA repair"/>
    <property type="evidence" value="ECO:0007669"/>
    <property type="project" value="InterPro"/>
</dbReference>
<dbReference type="EMBL" id="JAHSPG010000008">
    <property type="protein sequence ID" value="MBV4357798.1"/>
    <property type="molecule type" value="Genomic_DNA"/>
</dbReference>
<dbReference type="RefSeq" id="WP_217791452.1">
    <property type="nucleotide sequence ID" value="NZ_JAHSPG010000008.1"/>
</dbReference>
<evidence type="ECO:0000313" key="4">
    <source>
        <dbReference type="Proteomes" id="UP000812270"/>
    </source>
</evidence>
<feature type="compositionally biased region" description="Polar residues" evidence="1">
    <location>
        <begin position="1"/>
        <end position="19"/>
    </location>
</feature>
<comment type="caution">
    <text evidence="3">The sequence shown here is derived from an EMBL/GenBank/DDBJ whole genome shotgun (WGS) entry which is preliminary data.</text>
</comment>
<feature type="region of interest" description="Disordered" evidence="1">
    <location>
        <begin position="1"/>
        <end position="23"/>
    </location>
</feature>
<evidence type="ECO:0000313" key="3">
    <source>
        <dbReference type="EMBL" id="MBV4357798.1"/>
    </source>
</evidence>
<dbReference type="Proteomes" id="UP000812270">
    <property type="component" value="Unassembled WGS sequence"/>
</dbReference>
<dbReference type="PANTHER" id="PTHR42942:SF1">
    <property type="entry name" value="ALKYLTRANSFERASE-LIKE PROTEIN 1"/>
    <property type="match status" value="1"/>
</dbReference>
<evidence type="ECO:0000256" key="1">
    <source>
        <dbReference type="SAM" id="MobiDB-lite"/>
    </source>
</evidence>
<dbReference type="Pfam" id="PF01035">
    <property type="entry name" value="DNA_binding_1"/>
    <property type="match status" value="1"/>
</dbReference>
<evidence type="ECO:0000259" key="2">
    <source>
        <dbReference type="Pfam" id="PF01035"/>
    </source>
</evidence>
<dbReference type="InterPro" id="IPR052520">
    <property type="entry name" value="ATL_DNA_repair"/>
</dbReference>
<dbReference type="CDD" id="cd06445">
    <property type="entry name" value="ATase"/>
    <property type="match status" value="1"/>
</dbReference>
<dbReference type="AlphaFoldDB" id="A0A9E2W4R6"/>
<protein>
    <submittedName>
        <fullName evidence="3">MGMT family protein</fullName>
    </submittedName>
</protein>
<dbReference type="GO" id="GO:0003824">
    <property type="term" value="F:catalytic activity"/>
    <property type="evidence" value="ECO:0007669"/>
    <property type="project" value="InterPro"/>
</dbReference>
<feature type="domain" description="Methylated-DNA-[protein]-cysteine S-methyltransferase DNA binding" evidence="2">
    <location>
        <begin position="26"/>
        <end position="109"/>
    </location>
</feature>
<proteinExistence type="predicted"/>
<dbReference type="PANTHER" id="PTHR42942">
    <property type="entry name" value="6-O-METHYLGUANINE DNA METHYLTRANSFERASE"/>
    <property type="match status" value="1"/>
</dbReference>
<dbReference type="NCBIfam" id="TIGR00589">
    <property type="entry name" value="ogt"/>
    <property type="match status" value="1"/>
</dbReference>
<organism evidence="3 4">
    <name type="scientific">Pinibacter aurantiacus</name>
    <dbReference type="NCBI Taxonomy" id="2851599"/>
    <lineage>
        <taxon>Bacteria</taxon>
        <taxon>Pseudomonadati</taxon>
        <taxon>Bacteroidota</taxon>
        <taxon>Chitinophagia</taxon>
        <taxon>Chitinophagales</taxon>
        <taxon>Chitinophagaceae</taxon>
        <taxon>Pinibacter</taxon>
    </lineage>
</organism>
<gene>
    <name evidence="3" type="ORF">KTO63_11610</name>
</gene>
<sequence>MSASNKKPSPLTKLSTVQPSGKRDDNFFQQVFDVVRQIPKGRVTSYGAIAASLGAKSSSRLVGYAMNGAGSIKPKVPAHRVVNRNGDLTGMHHFSPPERMQQLLEKEGVKVENNRVVDFKKKFWDPSEL</sequence>
<accession>A0A9E2W4R6</accession>